<sequence length="59" mass="6972">MEQVLDTEQVSDTKQASNIEQASDTEQVFNTEQVSVKRSHTRKDLDQNLFKIYLWLKQE</sequence>
<accession>A0A9N9HQL5</accession>
<keyword evidence="3" id="KW-1185">Reference proteome</keyword>
<dbReference type="EMBL" id="CAJVPZ010020525">
    <property type="protein sequence ID" value="CAG8700942.1"/>
    <property type="molecule type" value="Genomic_DNA"/>
</dbReference>
<reference evidence="2" key="1">
    <citation type="submission" date="2021-06" db="EMBL/GenBank/DDBJ databases">
        <authorList>
            <person name="Kallberg Y."/>
            <person name="Tangrot J."/>
            <person name="Rosling A."/>
        </authorList>
    </citation>
    <scope>NUCLEOTIDE SEQUENCE</scope>
    <source>
        <strain evidence="2">IN212</strain>
    </source>
</reference>
<evidence type="ECO:0000313" key="3">
    <source>
        <dbReference type="Proteomes" id="UP000789396"/>
    </source>
</evidence>
<comment type="caution">
    <text evidence="2">The sequence shown here is derived from an EMBL/GenBank/DDBJ whole genome shotgun (WGS) entry which is preliminary data.</text>
</comment>
<evidence type="ECO:0000256" key="1">
    <source>
        <dbReference type="SAM" id="MobiDB-lite"/>
    </source>
</evidence>
<feature type="non-terminal residue" evidence="2">
    <location>
        <position position="59"/>
    </location>
</feature>
<organism evidence="2 3">
    <name type="scientific">Racocetra fulgida</name>
    <dbReference type="NCBI Taxonomy" id="60492"/>
    <lineage>
        <taxon>Eukaryota</taxon>
        <taxon>Fungi</taxon>
        <taxon>Fungi incertae sedis</taxon>
        <taxon>Mucoromycota</taxon>
        <taxon>Glomeromycotina</taxon>
        <taxon>Glomeromycetes</taxon>
        <taxon>Diversisporales</taxon>
        <taxon>Gigasporaceae</taxon>
        <taxon>Racocetra</taxon>
    </lineage>
</organism>
<proteinExistence type="predicted"/>
<gene>
    <name evidence="2" type="ORF">RFULGI_LOCUS10405</name>
</gene>
<name>A0A9N9HQL5_9GLOM</name>
<evidence type="ECO:0000313" key="2">
    <source>
        <dbReference type="EMBL" id="CAG8700942.1"/>
    </source>
</evidence>
<feature type="region of interest" description="Disordered" evidence="1">
    <location>
        <begin position="1"/>
        <end position="25"/>
    </location>
</feature>
<dbReference type="OrthoDB" id="2417653at2759"/>
<protein>
    <submittedName>
        <fullName evidence="2">5901_t:CDS:1</fullName>
    </submittedName>
</protein>
<dbReference type="Proteomes" id="UP000789396">
    <property type="component" value="Unassembled WGS sequence"/>
</dbReference>
<dbReference type="AlphaFoldDB" id="A0A9N9HQL5"/>